<dbReference type="Proteomes" id="UP001612915">
    <property type="component" value="Unassembled WGS sequence"/>
</dbReference>
<keyword evidence="2" id="KW-0808">Transferase</keyword>
<evidence type="ECO:0000313" key="2">
    <source>
        <dbReference type="EMBL" id="MFI7587833.1"/>
    </source>
</evidence>
<dbReference type="Pfam" id="PF08241">
    <property type="entry name" value="Methyltransf_11"/>
    <property type="match status" value="1"/>
</dbReference>
<protein>
    <submittedName>
        <fullName evidence="2">Class I SAM-dependent methyltransferase</fullName>
    </submittedName>
</protein>
<organism evidence="2 3">
    <name type="scientific">Spongisporangium articulatum</name>
    <dbReference type="NCBI Taxonomy" id="3362603"/>
    <lineage>
        <taxon>Bacteria</taxon>
        <taxon>Bacillati</taxon>
        <taxon>Actinomycetota</taxon>
        <taxon>Actinomycetes</taxon>
        <taxon>Kineosporiales</taxon>
        <taxon>Kineosporiaceae</taxon>
        <taxon>Spongisporangium</taxon>
    </lineage>
</organism>
<dbReference type="Gene3D" id="3.40.50.150">
    <property type="entry name" value="Vaccinia Virus protein VP39"/>
    <property type="match status" value="1"/>
</dbReference>
<comment type="caution">
    <text evidence="2">The sequence shown here is derived from an EMBL/GenBank/DDBJ whole genome shotgun (WGS) entry which is preliminary data.</text>
</comment>
<feature type="domain" description="Methyltransferase type 11" evidence="1">
    <location>
        <begin position="62"/>
        <end position="158"/>
    </location>
</feature>
<gene>
    <name evidence="2" type="ORF">ACIB24_12235</name>
</gene>
<accession>A0ABW8AN73</accession>
<evidence type="ECO:0000259" key="1">
    <source>
        <dbReference type="Pfam" id="PF08241"/>
    </source>
</evidence>
<dbReference type="GO" id="GO:0008168">
    <property type="term" value="F:methyltransferase activity"/>
    <property type="evidence" value="ECO:0007669"/>
    <property type="project" value="UniProtKB-KW"/>
</dbReference>
<keyword evidence="3" id="KW-1185">Reference proteome</keyword>
<dbReference type="InterPro" id="IPR013216">
    <property type="entry name" value="Methyltransf_11"/>
</dbReference>
<name>A0ABW8AN73_9ACTN</name>
<dbReference type="GO" id="GO:0032259">
    <property type="term" value="P:methylation"/>
    <property type="evidence" value="ECO:0007669"/>
    <property type="project" value="UniProtKB-KW"/>
</dbReference>
<proteinExistence type="predicted"/>
<dbReference type="CDD" id="cd02440">
    <property type="entry name" value="AdoMet_MTases"/>
    <property type="match status" value="1"/>
</dbReference>
<dbReference type="InterPro" id="IPR029063">
    <property type="entry name" value="SAM-dependent_MTases_sf"/>
</dbReference>
<dbReference type="SUPFAM" id="SSF53335">
    <property type="entry name" value="S-adenosyl-L-methionine-dependent methyltransferases"/>
    <property type="match status" value="1"/>
</dbReference>
<sequence>MTSSTTLEQLVGERTVPQLWHENYWFRRHEIAYLALAGRVRDAARATARTTRGTTSAPLVVEAGCGEGYGMPLLERGLAAVPGARIVGLDYDAAAAAHALRAYGGPGTGVARTNLAHLPLPDAAVAAVVNFQVIEHLWTPWEFLAECRRVLAPGGVLLVTTPNRLTFSPGLGRGEKPQNPFHVKEFDTEELVGTVQSADGSSGLAVEEVLGVVHGPRLRAWEADHGDLIAAQLATSPAGWAPGLAEFVTSVTAEDFKLVPVADDVLDLVVVARREDS</sequence>
<evidence type="ECO:0000313" key="3">
    <source>
        <dbReference type="Proteomes" id="UP001612915"/>
    </source>
</evidence>
<reference evidence="2 3" key="1">
    <citation type="submission" date="2024-10" db="EMBL/GenBank/DDBJ databases">
        <title>The Natural Products Discovery Center: Release of the First 8490 Sequenced Strains for Exploring Actinobacteria Biosynthetic Diversity.</title>
        <authorList>
            <person name="Kalkreuter E."/>
            <person name="Kautsar S.A."/>
            <person name="Yang D."/>
            <person name="Bader C.D."/>
            <person name="Teijaro C.N."/>
            <person name="Fluegel L."/>
            <person name="Davis C.M."/>
            <person name="Simpson J.R."/>
            <person name="Lauterbach L."/>
            <person name="Steele A.D."/>
            <person name="Gui C."/>
            <person name="Meng S."/>
            <person name="Li G."/>
            <person name="Viehrig K."/>
            <person name="Ye F."/>
            <person name="Su P."/>
            <person name="Kiefer A.F."/>
            <person name="Nichols A."/>
            <person name="Cepeda A.J."/>
            <person name="Yan W."/>
            <person name="Fan B."/>
            <person name="Jiang Y."/>
            <person name="Adhikari A."/>
            <person name="Zheng C.-J."/>
            <person name="Schuster L."/>
            <person name="Cowan T.M."/>
            <person name="Smanski M.J."/>
            <person name="Chevrette M.G."/>
            <person name="De Carvalho L.P.S."/>
            <person name="Shen B."/>
        </authorList>
    </citation>
    <scope>NUCLEOTIDE SEQUENCE [LARGE SCALE GENOMIC DNA]</scope>
    <source>
        <strain evidence="2 3">NPDC049639</strain>
    </source>
</reference>
<keyword evidence="2" id="KW-0489">Methyltransferase</keyword>
<dbReference type="EMBL" id="JBITLV010000003">
    <property type="protein sequence ID" value="MFI7587833.1"/>
    <property type="molecule type" value="Genomic_DNA"/>
</dbReference>
<dbReference type="RefSeq" id="WP_398280244.1">
    <property type="nucleotide sequence ID" value="NZ_JBITLV010000003.1"/>
</dbReference>